<dbReference type="EMBL" id="VRKQ01000008">
    <property type="protein sequence ID" value="TXG38966.1"/>
    <property type="molecule type" value="Genomic_DNA"/>
</dbReference>
<organism evidence="2 3">
    <name type="scientific">Seonamhaeicola maritimus</name>
    <dbReference type="NCBI Taxonomy" id="2591822"/>
    <lineage>
        <taxon>Bacteria</taxon>
        <taxon>Pseudomonadati</taxon>
        <taxon>Bacteroidota</taxon>
        <taxon>Flavobacteriia</taxon>
        <taxon>Flavobacteriales</taxon>
        <taxon>Flavobacteriaceae</taxon>
    </lineage>
</organism>
<protein>
    <submittedName>
        <fullName evidence="2">DUF2911 domain-containing protein</fullName>
    </submittedName>
</protein>
<dbReference type="InterPro" id="IPR021314">
    <property type="entry name" value="DUF2911"/>
</dbReference>
<reference evidence="2 3" key="1">
    <citation type="submission" date="2019-08" db="EMBL/GenBank/DDBJ databases">
        <title>Seonamhaeicola sediminis sp. nov., isolated from marine sediment.</title>
        <authorList>
            <person name="Cao W.R."/>
        </authorList>
    </citation>
    <scope>NUCLEOTIDE SEQUENCE [LARGE SCALE GENOMIC DNA]</scope>
    <source>
        <strain evidence="2 3">1505</strain>
    </source>
</reference>
<accession>A0A5C7GKH3</accession>
<evidence type="ECO:0000313" key="3">
    <source>
        <dbReference type="Proteomes" id="UP000321080"/>
    </source>
</evidence>
<gene>
    <name evidence="2" type="ORF">FUA22_03505</name>
</gene>
<dbReference type="Proteomes" id="UP000321080">
    <property type="component" value="Unassembled WGS sequence"/>
</dbReference>
<proteinExistence type="predicted"/>
<dbReference type="OrthoDB" id="187854at2"/>
<feature type="signal peptide" evidence="1">
    <location>
        <begin position="1"/>
        <end position="24"/>
    </location>
</feature>
<name>A0A5C7GKH3_9FLAO</name>
<dbReference type="RefSeq" id="WP_147766447.1">
    <property type="nucleotide sequence ID" value="NZ_CANNCE010000003.1"/>
</dbReference>
<comment type="caution">
    <text evidence="2">The sequence shown here is derived from an EMBL/GenBank/DDBJ whole genome shotgun (WGS) entry which is preliminary data.</text>
</comment>
<evidence type="ECO:0000256" key="1">
    <source>
        <dbReference type="SAM" id="SignalP"/>
    </source>
</evidence>
<keyword evidence="3" id="KW-1185">Reference proteome</keyword>
<feature type="chain" id="PRO_5022737732" evidence="1">
    <location>
        <begin position="25"/>
        <end position="175"/>
    </location>
</feature>
<dbReference type="Pfam" id="PF11138">
    <property type="entry name" value="DUF2911"/>
    <property type="match status" value="1"/>
</dbReference>
<sequence>MKKSSLLSTIAFVFIMLLSTNVDAQKFRGLDKSPMDAALYKTSRNAPAMAKVVYSRPQLKGRELSALAPNGKVWRTGANEAASITFYSDMKIGGKAVSAGEYSLFTIPGEKEWTIIINKDINVWGAYSYNEANDVIRVSAPVSSGESLEAFSITFSEGNLHLGWGTTRATVSITK</sequence>
<dbReference type="AlphaFoldDB" id="A0A5C7GKH3"/>
<evidence type="ECO:0000313" key="2">
    <source>
        <dbReference type="EMBL" id="TXG38966.1"/>
    </source>
</evidence>
<keyword evidence="1" id="KW-0732">Signal</keyword>